<name>A0AAU7QC60_9GAMM</name>
<accession>A0AAU7QC60</accession>
<sequence length="140" mass="15807">MPKLFDTQTGEVFVGEHLVLRKNLTRQAVVNMGFVFYREFNMKTGWVHSATGPHLMAGRLANLALGFKDENLESVSFAFADKSITNVEDLHKLQDQVLIQELGVPDRKNEGYITYDFQWGGISSGLDPRGGSCDITIRWR</sequence>
<dbReference type="AlphaFoldDB" id="A0AAU7QC60"/>
<dbReference type="EMBL" id="CP157947">
    <property type="protein sequence ID" value="XBS70624.1"/>
    <property type="molecule type" value="Genomic_DNA"/>
</dbReference>
<proteinExistence type="predicted"/>
<gene>
    <name evidence="1" type="ORF">ABK905_05495</name>
</gene>
<evidence type="ECO:0000313" key="1">
    <source>
        <dbReference type="EMBL" id="XBS70624.1"/>
    </source>
</evidence>
<organism evidence="1">
    <name type="scientific">Acerihabitans sp. KWT182</name>
    <dbReference type="NCBI Taxonomy" id="3157919"/>
    <lineage>
        <taxon>Bacteria</taxon>
        <taxon>Pseudomonadati</taxon>
        <taxon>Pseudomonadota</taxon>
        <taxon>Gammaproteobacteria</taxon>
        <taxon>Enterobacterales</taxon>
        <taxon>Pectobacteriaceae</taxon>
        <taxon>Acerihabitans</taxon>
    </lineage>
</organism>
<protein>
    <submittedName>
        <fullName evidence="1">Uncharacterized protein</fullName>
    </submittedName>
</protein>
<reference evidence="1" key="1">
    <citation type="submission" date="2024-06" db="EMBL/GenBank/DDBJ databases">
        <authorList>
            <person name="Coelho C."/>
            <person name="Bento M."/>
            <person name="Garcia E."/>
            <person name="Camelo A."/>
            <person name="Brandao I."/>
            <person name="Espirito Santo C."/>
            <person name="Trovao J."/>
            <person name="Verissimo A."/>
            <person name="Costa J."/>
            <person name="Tiago I."/>
        </authorList>
    </citation>
    <scope>NUCLEOTIDE SEQUENCE</scope>
    <source>
        <strain evidence="1">KWT182</strain>
    </source>
</reference>